<dbReference type="InterPro" id="IPR057237">
    <property type="entry name" value="DUF7915"/>
</dbReference>
<proteinExistence type="predicted"/>
<name>A0A8T0WN65_PANVG</name>
<organism evidence="4 5">
    <name type="scientific">Panicum virgatum</name>
    <name type="common">Blackwell switchgrass</name>
    <dbReference type="NCBI Taxonomy" id="38727"/>
    <lineage>
        <taxon>Eukaryota</taxon>
        <taxon>Viridiplantae</taxon>
        <taxon>Streptophyta</taxon>
        <taxon>Embryophyta</taxon>
        <taxon>Tracheophyta</taxon>
        <taxon>Spermatophyta</taxon>
        <taxon>Magnoliopsida</taxon>
        <taxon>Liliopsida</taxon>
        <taxon>Poales</taxon>
        <taxon>Poaceae</taxon>
        <taxon>PACMAD clade</taxon>
        <taxon>Panicoideae</taxon>
        <taxon>Panicodae</taxon>
        <taxon>Paniceae</taxon>
        <taxon>Panicinae</taxon>
        <taxon>Panicum</taxon>
        <taxon>Panicum sect. Hiantes</taxon>
    </lineage>
</organism>
<evidence type="ECO:0000313" key="4">
    <source>
        <dbReference type="EMBL" id="KAG2644559.1"/>
    </source>
</evidence>
<evidence type="ECO:0000313" key="5">
    <source>
        <dbReference type="Proteomes" id="UP000823388"/>
    </source>
</evidence>
<dbReference type="Proteomes" id="UP000823388">
    <property type="component" value="Chromosome 2K"/>
</dbReference>
<dbReference type="AlphaFoldDB" id="A0A8T0WN65"/>
<feature type="domain" description="DUF7915" evidence="3">
    <location>
        <begin position="166"/>
        <end position="307"/>
    </location>
</feature>
<accession>A0A8T0WN65</accession>
<gene>
    <name evidence="4" type="ORF">PVAP13_2KG373100</name>
</gene>
<sequence>MVVEGGGGGGREVVKLEDAVKLLVEHLVKPVLPHGTLRREEALKPENQEAVARQIHATVLLYNYYHRKQFPQLEFADPERFSVIASLAAGEALLMYLKKVHEHHDNGTGGGLSVTDEAVIDACNIAEALDATKDSPEMIMWPISKVAVLLLNRTKNMCLVEHGSQTKGVMSILEKDITMALGGSRSSDVSVQESSNKSLALPSEPYVLQQIAYSEAELKTGIKRANLRFLEEHRVYSLSKKGTSTMLFVLQYEQNINNKLMERPLEFLVSRMSGPIFGCDPCPRTTSVVECFHLLPYKEVLLNIMNRPWPLDSSLSAPKEQLFQNGNPSSHSEIDESLKEQEANSKSKVKKINTNVSTPKKNKQVVKAVSDSGANNCSTTKNKKNSNTNSKRKPETFKGTLPTYPERGDGESPTKEIDSLAALDVESLKFVSTKPANAANGGSVDLHARVQMDKDRTEKHSKYRNTTQDTILASYVDPVINNHGLESQKEKVTAKSGGITDNMNVQKYATLQLLQKMRDDTLREHCMLGDRSAQYEMEIQTILTEGDMTPKVTSILKKYEKNWNTIDASNPTCSGKGCQNMNLKRKKLKEAILLRNKCQELDDICRESNWILPRYKVLPSVTGDMYQASVYLTGPDFNLSADGDRKITPHEARDSAASNMLHQLQQKAKEN</sequence>
<evidence type="ECO:0000259" key="3">
    <source>
        <dbReference type="Pfam" id="PF25502"/>
    </source>
</evidence>
<dbReference type="Pfam" id="PF25500">
    <property type="entry name" value="DUF7913"/>
    <property type="match status" value="1"/>
</dbReference>
<keyword evidence="5" id="KW-1185">Reference proteome</keyword>
<feature type="compositionally biased region" description="Polar residues" evidence="1">
    <location>
        <begin position="322"/>
        <end position="331"/>
    </location>
</feature>
<dbReference type="Pfam" id="PF25502">
    <property type="entry name" value="DUF7915"/>
    <property type="match status" value="1"/>
</dbReference>
<feature type="region of interest" description="Disordered" evidence="1">
    <location>
        <begin position="320"/>
        <end position="413"/>
    </location>
</feature>
<evidence type="ECO:0000256" key="1">
    <source>
        <dbReference type="SAM" id="MobiDB-lite"/>
    </source>
</evidence>
<comment type="caution">
    <text evidence="4">The sequence shown here is derived from an EMBL/GenBank/DDBJ whole genome shotgun (WGS) entry which is preliminary data.</text>
</comment>
<dbReference type="PANTHER" id="PTHR33913">
    <property type="entry name" value="ALEURONE LAYER MORPHOGENESIS PROTEIN"/>
    <property type="match status" value="1"/>
</dbReference>
<feature type="compositionally biased region" description="Basic and acidic residues" evidence="1">
    <location>
        <begin position="332"/>
        <end position="345"/>
    </location>
</feature>
<evidence type="ECO:0000259" key="2">
    <source>
        <dbReference type="Pfam" id="PF25500"/>
    </source>
</evidence>
<protein>
    <submittedName>
        <fullName evidence="4">Uncharacterized protein</fullName>
    </submittedName>
</protein>
<dbReference type="InterPro" id="IPR057235">
    <property type="entry name" value="DUF7913"/>
</dbReference>
<feature type="domain" description="DUF7913" evidence="2">
    <location>
        <begin position="12"/>
        <end position="130"/>
    </location>
</feature>
<dbReference type="PANTHER" id="PTHR33913:SF1">
    <property type="entry name" value="DRBM DOMAIN-CONTAINING PROTEIN"/>
    <property type="match status" value="1"/>
</dbReference>
<reference evidence="4 5" key="1">
    <citation type="submission" date="2020-05" db="EMBL/GenBank/DDBJ databases">
        <title>WGS assembly of Panicum virgatum.</title>
        <authorList>
            <person name="Lovell J.T."/>
            <person name="Jenkins J."/>
            <person name="Shu S."/>
            <person name="Juenger T.E."/>
            <person name="Schmutz J."/>
        </authorList>
    </citation>
    <scope>NUCLEOTIDE SEQUENCE [LARGE SCALE GENOMIC DNA]</scope>
    <source>
        <strain evidence="5">cv. AP13</strain>
    </source>
</reference>
<dbReference type="EMBL" id="CM029039">
    <property type="protein sequence ID" value="KAG2644559.1"/>
    <property type="molecule type" value="Genomic_DNA"/>
</dbReference>
<feature type="compositionally biased region" description="Low complexity" evidence="1">
    <location>
        <begin position="375"/>
        <end position="389"/>
    </location>
</feature>